<sequence>MIEVEMKVRSGNNDIIQVLKDAGAVFEKSVRQTDSYYNAPHRDFGETDEALRLREQSGKVYMTYKGKKLDLKSKTRKEVEVEVDNYSKMEDILLSLGFKKTLSVSKQREIYHLMDAEICVDRVDGLGDFIEFEMQANGMGEVDEKREKLFSLIKSLGIEGEFIRESYLEMILLKNKGL</sequence>
<comment type="caution">
    <text evidence="2">The sequence shown here is derived from an EMBL/GenBank/DDBJ whole genome shotgun (WGS) entry which is preliminary data.</text>
</comment>
<dbReference type="InterPro" id="IPR008173">
    <property type="entry name" value="Adenylyl_cyclase_CyaB"/>
</dbReference>
<dbReference type="InterPro" id="IPR023577">
    <property type="entry name" value="CYTH_domain"/>
</dbReference>
<dbReference type="SUPFAM" id="SSF55154">
    <property type="entry name" value="CYTH-like phosphatases"/>
    <property type="match status" value="1"/>
</dbReference>
<feature type="domain" description="CYTH" evidence="1">
    <location>
        <begin position="1"/>
        <end position="173"/>
    </location>
</feature>
<dbReference type="PANTHER" id="PTHR21028:SF2">
    <property type="entry name" value="CYTH DOMAIN-CONTAINING PROTEIN"/>
    <property type="match status" value="1"/>
</dbReference>
<name>A0AAP2RB46_9EURY</name>
<dbReference type="CDD" id="cd07890">
    <property type="entry name" value="CYTH-like_AC_IV-like"/>
    <property type="match status" value="1"/>
</dbReference>
<dbReference type="SMART" id="SM01118">
    <property type="entry name" value="CYTH"/>
    <property type="match status" value="1"/>
</dbReference>
<accession>A0AAP2RB46</accession>
<dbReference type="Gene3D" id="2.40.320.10">
    <property type="entry name" value="Hypothetical Protein Pfu-838710-001"/>
    <property type="match status" value="1"/>
</dbReference>
<dbReference type="EMBL" id="PGCK01000002">
    <property type="protein sequence ID" value="MCD1293919.1"/>
    <property type="molecule type" value="Genomic_DNA"/>
</dbReference>
<dbReference type="AlphaFoldDB" id="A0AAP2RB46"/>
<evidence type="ECO:0000259" key="1">
    <source>
        <dbReference type="PROSITE" id="PS51707"/>
    </source>
</evidence>
<dbReference type="InterPro" id="IPR033469">
    <property type="entry name" value="CYTH-like_dom_sf"/>
</dbReference>
<protein>
    <submittedName>
        <fullName evidence="2">Class IV adenylate cyclase</fullName>
    </submittedName>
</protein>
<keyword evidence="3" id="KW-1185">Reference proteome</keyword>
<gene>
    <name evidence="2" type="primary">cyaB</name>
    <name evidence="2" type="ORF">CUJ83_02765</name>
</gene>
<dbReference type="NCBIfam" id="TIGR00318">
    <property type="entry name" value="cyaB"/>
    <property type="match status" value="1"/>
</dbReference>
<evidence type="ECO:0000313" key="2">
    <source>
        <dbReference type="EMBL" id="MCD1293919.1"/>
    </source>
</evidence>
<dbReference type="PANTHER" id="PTHR21028">
    <property type="entry name" value="SI:CH211-156B7.4"/>
    <property type="match status" value="1"/>
</dbReference>
<dbReference type="RefSeq" id="WP_230740383.1">
    <property type="nucleotide sequence ID" value="NZ_PGCK01000002.1"/>
</dbReference>
<evidence type="ECO:0000313" key="3">
    <source>
        <dbReference type="Proteomes" id="UP001320159"/>
    </source>
</evidence>
<dbReference type="PROSITE" id="PS51707">
    <property type="entry name" value="CYTH"/>
    <property type="match status" value="1"/>
</dbReference>
<proteinExistence type="predicted"/>
<dbReference type="Pfam" id="PF01928">
    <property type="entry name" value="CYTH"/>
    <property type="match status" value="1"/>
</dbReference>
<reference evidence="2 3" key="1">
    <citation type="submission" date="2017-11" db="EMBL/GenBank/DDBJ databases">
        <title>Isolation and Characterization of Family Methanocellaceae Species from Potential Methane Hydrate Area Offshore Southwestern Taiwan.</title>
        <authorList>
            <person name="Zhang W.-L."/>
            <person name="Chen W.-C."/>
            <person name="Lai M.-C."/>
            <person name="Chen S.-C."/>
        </authorList>
    </citation>
    <scope>NUCLEOTIDE SEQUENCE [LARGE SCALE GENOMIC DNA]</scope>
    <source>
        <strain evidence="2 3">CWC-04</strain>
    </source>
</reference>
<organism evidence="2 3">
    <name type="scientific">Methanooceanicella nereidis</name>
    <dbReference type="NCBI Taxonomy" id="2052831"/>
    <lineage>
        <taxon>Archaea</taxon>
        <taxon>Methanobacteriati</taxon>
        <taxon>Methanobacteriota</taxon>
        <taxon>Stenosarchaea group</taxon>
        <taxon>Methanomicrobia</taxon>
        <taxon>Methanocellales</taxon>
        <taxon>Methanocellaceae</taxon>
        <taxon>Methanooceanicella</taxon>
    </lineage>
</organism>
<dbReference type="Proteomes" id="UP001320159">
    <property type="component" value="Unassembled WGS sequence"/>
</dbReference>